<dbReference type="InterPro" id="IPR020624">
    <property type="entry name" value="Schiff_base-form_aldolases_CS"/>
</dbReference>
<keyword evidence="2" id="KW-0456">Lyase</keyword>
<accession>A0ABQ8JQL6</accession>
<comment type="caution">
    <text evidence="4">The sequence shown here is derived from an EMBL/GenBank/DDBJ whole genome shotgun (WGS) entry which is preliminary data.</text>
</comment>
<dbReference type="Gene3D" id="3.20.20.70">
    <property type="entry name" value="Aldolase class I"/>
    <property type="match status" value="1"/>
</dbReference>
<reference evidence="4 5" key="2">
    <citation type="journal article" date="2022" name="Mol. Biol. Evol.">
        <title>Comparative Genomics Reveals Insights into the Divergent Evolution of Astigmatic Mites and Household Pest Adaptations.</title>
        <authorList>
            <person name="Xiong Q."/>
            <person name="Wan A.T."/>
            <person name="Liu X."/>
            <person name="Fung C.S."/>
            <person name="Xiao X."/>
            <person name="Malainual N."/>
            <person name="Hou J."/>
            <person name="Wang L."/>
            <person name="Wang M."/>
            <person name="Yang K.Y."/>
            <person name="Cui Y."/>
            <person name="Leung E.L."/>
            <person name="Nong W."/>
            <person name="Shin S.K."/>
            <person name="Au S.W."/>
            <person name="Jeong K.Y."/>
            <person name="Chew F.T."/>
            <person name="Hui J.H."/>
            <person name="Leung T.F."/>
            <person name="Tungtrongchitr A."/>
            <person name="Zhong N."/>
            <person name="Liu Z."/>
            <person name="Tsui S.K."/>
        </authorList>
    </citation>
    <scope>NUCLEOTIDE SEQUENCE [LARGE SCALE GENOMIC DNA]</scope>
    <source>
        <strain evidence="4">Derp</strain>
    </source>
</reference>
<evidence type="ECO:0000313" key="5">
    <source>
        <dbReference type="Proteomes" id="UP000887458"/>
    </source>
</evidence>
<comment type="subunit">
    <text evidence="1">Homotetramer.</text>
</comment>
<evidence type="ECO:0000256" key="1">
    <source>
        <dbReference type="ARBA" id="ARBA00011881"/>
    </source>
</evidence>
<dbReference type="SUPFAM" id="SSF51569">
    <property type="entry name" value="Aldolase"/>
    <property type="match status" value="1"/>
</dbReference>
<evidence type="ECO:0000256" key="3">
    <source>
        <dbReference type="ARBA" id="ARBA00023270"/>
    </source>
</evidence>
<protein>
    <recommendedName>
        <fullName evidence="6">N-acetylneuraminate lyase-like</fullName>
    </recommendedName>
</protein>
<dbReference type="Pfam" id="PF00701">
    <property type="entry name" value="DHDPS"/>
    <property type="match status" value="1"/>
</dbReference>
<evidence type="ECO:0008006" key="6">
    <source>
        <dbReference type="Google" id="ProtNLM"/>
    </source>
</evidence>
<sequence length="74" mass="8201">MATNSLLETKKSILQQFQGPVCAVATAFNDDGQLNVEQIVDYARHLKMIGVKGVYILGTTGESFTLTFDEKYQN</sequence>
<gene>
    <name evidence="4" type="ORF">DERP_013889</name>
</gene>
<name>A0ABQ8JQL6_DERPT</name>
<dbReference type="EMBL" id="NJHN03000027">
    <property type="protein sequence ID" value="KAH9424660.1"/>
    <property type="molecule type" value="Genomic_DNA"/>
</dbReference>
<keyword evidence="3" id="KW-0704">Schiff base</keyword>
<feature type="non-terminal residue" evidence="4">
    <location>
        <position position="74"/>
    </location>
</feature>
<proteinExistence type="predicted"/>
<keyword evidence="5" id="KW-1185">Reference proteome</keyword>
<evidence type="ECO:0000313" key="4">
    <source>
        <dbReference type="EMBL" id="KAH9424660.1"/>
    </source>
</evidence>
<dbReference type="PROSITE" id="PS00665">
    <property type="entry name" value="DHDPS_1"/>
    <property type="match status" value="1"/>
</dbReference>
<dbReference type="InterPro" id="IPR013785">
    <property type="entry name" value="Aldolase_TIM"/>
</dbReference>
<dbReference type="Proteomes" id="UP000887458">
    <property type="component" value="Unassembled WGS sequence"/>
</dbReference>
<organism evidence="4 5">
    <name type="scientific">Dermatophagoides pteronyssinus</name>
    <name type="common">European house dust mite</name>
    <dbReference type="NCBI Taxonomy" id="6956"/>
    <lineage>
        <taxon>Eukaryota</taxon>
        <taxon>Metazoa</taxon>
        <taxon>Ecdysozoa</taxon>
        <taxon>Arthropoda</taxon>
        <taxon>Chelicerata</taxon>
        <taxon>Arachnida</taxon>
        <taxon>Acari</taxon>
        <taxon>Acariformes</taxon>
        <taxon>Sarcoptiformes</taxon>
        <taxon>Astigmata</taxon>
        <taxon>Psoroptidia</taxon>
        <taxon>Analgoidea</taxon>
        <taxon>Pyroglyphidae</taxon>
        <taxon>Dermatophagoidinae</taxon>
        <taxon>Dermatophagoides</taxon>
    </lineage>
</organism>
<reference evidence="4 5" key="1">
    <citation type="journal article" date="2018" name="J. Allergy Clin. Immunol.">
        <title>High-quality assembly of Dermatophagoides pteronyssinus genome and transcriptome reveals a wide range of novel allergens.</title>
        <authorList>
            <person name="Liu X.Y."/>
            <person name="Yang K.Y."/>
            <person name="Wang M.Q."/>
            <person name="Kwok J.S."/>
            <person name="Zeng X."/>
            <person name="Yang Z."/>
            <person name="Xiao X.J."/>
            <person name="Lau C.P."/>
            <person name="Li Y."/>
            <person name="Huang Z.M."/>
            <person name="Ba J.G."/>
            <person name="Yim A.K."/>
            <person name="Ouyang C.Y."/>
            <person name="Ngai S.M."/>
            <person name="Chan T.F."/>
            <person name="Leung E.L."/>
            <person name="Liu L."/>
            <person name="Liu Z.G."/>
            <person name="Tsui S.K."/>
        </authorList>
    </citation>
    <scope>NUCLEOTIDE SEQUENCE [LARGE SCALE GENOMIC DNA]</scope>
    <source>
        <strain evidence="4">Derp</strain>
    </source>
</reference>
<dbReference type="InterPro" id="IPR002220">
    <property type="entry name" value="DapA-like"/>
</dbReference>
<evidence type="ECO:0000256" key="2">
    <source>
        <dbReference type="ARBA" id="ARBA00023239"/>
    </source>
</evidence>